<evidence type="ECO:0000259" key="1">
    <source>
        <dbReference type="PROSITE" id="PS50878"/>
    </source>
</evidence>
<feature type="domain" description="Reverse transcriptase" evidence="1">
    <location>
        <begin position="483"/>
        <end position="763"/>
    </location>
</feature>
<dbReference type="CDD" id="cd01650">
    <property type="entry name" value="RT_nLTR_like"/>
    <property type="match status" value="1"/>
</dbReference>
<dbReference type="PANTHER" id="PTHR33116">
    <property type="entry name" value="REVERSE TRANSCRIPTASE ZINC-BINDING DOMAIN-CONTAINING PROTEIN-RELATED-RELATED"/>
    <property type="match status" value="1"/>
</dbReference>
<dbReference type="Gene3D" id="3.60.10.10">
    <property type="entry name" value="Endonuclease/exonuclease/phosphatase"/>
    <property type="match status" value="1"/>
</dbReference>
<dbReference type="PANTHER" id="PTHR33116:SF78">
    <property type="entry name" value="OS12G0587133 PROTEIN"/>
    <property type="match status" value="1"/>
</dbReference>
<dbReference type="InterPro" id="IPR026960">
    <property type="entry name" value="RVT-Znf"/>
</dbReference>
<dbReference type="AlphaFoldDB" id="A0AA38ZP96"/>
<dbReference type="InterPro" id="IPR036691">
    <property type="entry name" value="Endo/exonu/phosph_ase_sf"/>
</dbReference>
<dbReference type="PROSITE" id="PS50878">
    <property type="entry name" value="RT_POL"/>
    <property type="match status" value="1"/>
</dbReference>
<dbReference type="SUPFAM" id="SSF56219">
    <property type="entry name" value="DNase I-like"/>
    <property type="match status" value="1"/>
</dbReference>
<organism evidence="2 3">
    <name type="scientific">Vitis rotundifolia</name>
    <name type="common">Muscadine grape</name>
    <dbReference type="NCBI Taxonomy" id="103349"/>
    <lineage>
        <taxon>Eukaryota</taxon>
        <taxon>Viridiplantae</taxon>
        <taxon>Streptophyta</taxon>
        <taxon>Embryophyta</taxon>
        <taxon>Tracheophyta</taxon>
        <taxon>Spermatophyta</taxon>
        <taxon>Magnoliopsida</taxon>
        <taxon>eudicotyledons</taxon>
        <taxon>Gunneridae</taxon>
        <taxon>Pentapetalae</taxon>
        <taxon>rosids</taxon>
        <taxon>Vitales</taxon>
        <taxon>Vitaceae</taxon>
        <taxon>Viteae</taxon>
        <taxon>Vitis</taxon>
    </lineage>
</organism>
<dbReference type="InterPro" id="IPR043502">
    <property type="entry name" value="DNA/RNA_pol_sf"/>
</dbReference>
<dbReference type="Pfam" id="PF03372">
    <property type="entry name" value="Exo_endo_phos"/>
    <property type="match status" value="1"/>
</dbReference>
<dbReference type="Pfam" id="PF00078">
    <property type="entry name" value="RVT_1"/>
    <property type="match status" value="1"/>
</dbReference>
<dbReference type="InterPro" id="IPR005135">
    <property type="entry name" value="Endo/exonuclease/phosphatase"/>
</dbReference>
<dbReference type="EMBL" id="JARBHA010000009">
    <property type="protein sequence ID" value="KAJ9691874.1"/>
    <property type="molecule type" value="Genomic_DNA"/>
</dbReference>
<dbReference type="GO" id="GO:0003824">
    <property type="term" value="F:catalytic activity"/>
    <property type="evidence" value="ECO:0007669"/>
    <property type="project" value="InterPro"/>
</dbReference>
<comment type="caution">
    <text evidence="2">The sequence shown here is derived from an EMBL/GenBank/DDBJ whole genome shotgun (WGS) entry which is preliminary data.</text>
</comment>
<reference evidence="2 3" key="1">
    <citation type="journal article" date="2023" name="BMC Biotechnol.">
        <title>Vitis rotundifolia cv Carlos genome sequencing.</title>
        <authorList>
            <person name="Huff M."/>
            <person name="Hulse-Kemp A."/>
            <person name="Scheffler B."/>
            <person name="Youngblood R."/>
            <person name="Simpson S."/>
            <person name="Babiker E."/>
            <person name="Staton M."/>
        </authorList>
    </citation>
    <scope>NUCLEOTIDE SEQUENCE [LARGE SCALE GENOMIC DNA]</scope>
    <source>
        <tissue evidence="2">Leaf</tissue>
    </source>
</reference>
<dbReference type="Proteomes" id="UP001168098">
    <property type="component" value="Unassembled WGS sequence"/>
</dbReference>
<sequence>MKIKILAWNVRGLNDREKRRMINSVVRSQKADLVCLIETKVSEMSLKMVKSLGAERFMDWGAVDAGGASGGILIFWDNRVLELLELERGAYTISGRFRNVEDGYIWVFTGVYGPVLLRAKEEFWEELGAIKGLWDEPWCVGGDFNSIRFPGERRYGHTLTAEMRRFSEVIEELNLKDLPSSGGQFTWFGGLNSQAASRLDRFLISNEWEDHFSGIFQSALPRIASDHCPILLEGGGVKRGKTPFRFENMWLLSEGFKELVCTWWAGYSISGSSSHCLAEKLKALKRDLRIWNKEVFGNVSAKKSEALSRIKFWDSKESLNPLSSEEAEARLGDLEEYKKCILMEETFWRQKSRETWLREGDKNTKFFHKMANARARMNFLSKVNINGVSLTSEEDIKAGVCRAYRTLLSETEDWRPRMGDLQFRVLGTERARSLEEPFSEKEVFEALCSLSGDKAPGSDGFTMAFWHFSWDFTKAEIMAFFSDFFRFGTFQRSLNSTFLVLIPKKGGAEELKDFRPISLVGSLYKLLAKVLANRLKQAVGEVVSEHQHAFIQNRQILDAALIANEAVDSRLKVNLPGLLLKLDIEKAFDHVNWDCLFSVMSKMGFGQKWINWIRWCISTANFSILINGAPSDFFGSTRGLRQGDPLSPYLFLLVMEVLSQLLFRARNGGYIEGFKVGNNNGTERDLLHLLFADDTLLFCNPNIVQLRYLSWVFLWFEAISGLKVNRDKSEAIPVGRIDSLENLISVLGCKVGNLPSSYLGLPLGAPFKSSRMWDIVEERFRKRLSLWKRQYLSKGGRLTLIKSTLSSLPIYLMSLFVIPRKVCARLEKIQRDFLWGGGALEKKPHLVNWRVVCADMRHGGLGIRSLVSLNKALLGKWSWKFAVEGNSLWKQVIIDKYGVDEGGWCSKEVRGTYGVGVWKAIRKDWEIIRSRSRFIVGNGRKVKFWKDVWCEDQALKDAFPNLFRLAVNKNQWVCDAWEEQGEVGSWNPLFSRHFNDWEMEEVEGLFRKIHPLVLHSDVEDALSWKINKNGSFSVRSLYRSLTRAPNEPFPWSIIWRSWAPMRVSFFAWEASWNRILTIDQLKRRGWNIPNRCYLCKMEEETSDHLILFCKKATMLWSLLFSLFDVQWVLHSSIKRNLIAWHGASVSKRKEKAWRAAPLCLMWTLWKERNERVFNDIERSDQALKLYFLYTFVNWDRVYLEDHSLSLFDFIEWLLSR</sequence>
<dbReference type="InterPro" id="IPR000477">
    <property type="entry name" value="RT_dom"/>
</dbReference>
<accession>A0AA38ZP96</accession>
<dbReference type="SUPFAM" id="SSF56672">
    <property type="entry name" value="DNA/RNA polymerases"/>
    <property type="match status" value="1"/>
</dbReference>
<gene>
    <name evidence="2" type="ORF">PVL29_011134</name>
</gene>
<dbReference type="Pfam" id="PF13966">
    <property type="entry name" value="zf-RVT"/>
    <property type="match status" value="1"/>
</dbReference>
<protein>
    <recommendedName>
        <fullName evidence="1">Reverse transcriptase domain-containing protein</fullName>
    </recommendedName>
</protein>
<keyword evidence="3" id="KW-1185">Reference proteome</keyword>
<proteinExistence type="predicted"/>
<evidence type="ECO:0000313" key="3">
    <source>
        <dbReference type="Proteomes" id="UP001168098"/>
    </source>
</evidence>
<evidence type="ECO:0000313" key="2">
    <source>
        <dbReference type="EMBL" id="KAJ9691874.1"/>
    </source>
</evidence>
<name>A0AA38ZP96_VITRO</name>